<dbReference type="EMBL" id="PZQS01000008">
    <property type="protein sequence ID" value="PVD25934.1"/>
    <property type="molecule type" value="Genomic_DNA"/>
</dbReference>
<keyword evidence="3" id="KW-1185">Reference proteome</keyword>
<gene>
    <name evidence="2" type="ORF">C0Q70_13599</name>
</gene>
<evidence type="ECO:0000313" key="2">
    <source>
        <dbReference type="EMBL" id="PVD25934.1"/>
    </source>
</evidence>
<evidence type="ECO:0000313" key="3">
    <source>
        <dbReference type="Proteomes" id="UP000245119"/>
    </source>
</evidence>
<comment type="caution">
    <text evidence="2">The sequence shown here is derived from an EMBL/GenBank/DDBJ whole genome shotgun (WGS) entry which is preliminary data.</text>
</comment>
<dbReference type="Proteomes" id="UP000245119">
    <property type="component" value="Linkage Group LG8"/>
</dbReference>
<proteinExistence type="predicted"/>
<keyword evidence="1" id="KW-0812">Transmembrane</keyword>
<feature type="transmembrane region" description="Helical" evidence="1">
    <location>
        <begin position="111"/>
        <end position="132"/>
    </location>
</feature>
<dbReference type="AlphaFoldDB" id="A0A2T7NXQ1"/>
<dbReference type="OrthoDB" id="6073595at2759"/>
<accession>A0A2T7NXQ1</accession>
<keyword evidence="1" id="KW-0472">Membrane</keyword>
<evidence type="ECO:0000256" key="1">
    <source>
        <dbReference type="SAM" id="Phobius"/>
    </source>
</evidence>
<protein>
    <submittedName>
        <fullName evidence="2">Uncharacterized protein</fullName>
    </submittedName>
</protein>
<organism evidence="2 3">
    <name type="scientific">Pomacea canaliculata</name>
    <name type="common">Golden apple snail</name>
    <dbReference type="NCBI Taxonomy" id="400727"/>
    <lineage>
        <taxon>Eukaryota</taxon>
        <taxon>Metazoa</taxon>
        <taxon>Spiralia</taxon>
        <taxon>Lophotrochozoa</taxon>
        <taxon>Mollusca</taxon>
        <taxon>Gastropoda</taxon>
        <taxon>Caenogastropoda</taxon>
        <taxon>Architaenioglossa</taxon>
        <taxon>Ampullarioidea</taxon>
        <taxon>Ampullariidae</taxon>
        <taxon>Pomacea</taxon>
    </lineage>
</organism>
<sequence length="156" mass="16694">MGGHGRDVNLGEREIILGHDGDPQAALDPALADFWSSFPCPPPWNHGLLFRVNWTACVGQAVGERLKWFMADRCNIRFDGSQLLPDDASEGGGQQEEEELEPPEACSLPCIIMIALASLVFVLLVAGVVFCLCRLTASFVSDCGCVAGQQCAGSLT</sequence>
<keyword evidence="1" id="KW-1133">Transmembrane helix</keyword>
<reference evidence="2 3" key="1">
    <citation type="submission" date="2018-04" db="EMBL/GenBank/DDBJ databases">
        <title>The genome of golden apple snail Pomacea canaliculata provides insight into stress tolerance and invasive adaptation.</title>
        <authorList>
            <person name="Liu C."/>
            <person name="Liu B."/>
            <person name="Ren Y."/>
            <person name="Zhang Y."/>
            <person name="Wang H."/>
            <person name="Li S."/>
            <person name="Jiang F."/>
            <person name="Yin L."/>
            <person name="Zhang G."/>
            <person name="Qian W."/>
            <person name="Fan W."/>
        </authorList>
    </citation>
    <scope>NUCLEOTIDE SEQUENCE [LARGE SCALE GENOMIC DNA]</scope>
    <source>
        <strain evidence="2">SZHN2017</strain>
        <tissue evidence="2">Muscle</tissue>
    </source>
</reference>
<name>A0A2T7NXQ1_POMCA</name>